<feature type="signal peptide" evidence="11">
    <location>
        <begin position="1"/>
        <end position="25"/>
    </location>
</feature>
<evidence type="ECO:0000313" key="14">
    <source>
        <dbReference type="Proteomes" id="UP001145021"/>
    </source>
</evidence>
<evidence type="ECO:0000256" key="2">
    <source>
        <dbReference type="ARBA" id="ARBA00010758"/>
    </source>
</evidence>
<evidence type="ECO:0000256" key="11">
    <source>
        <dbReference type="SAM" id="SignalP"/>
    </source>
</evidence>
<keyword evidence="9" id="KW-0175">Coiled coil</keyword>
<dbReference type="InterPro" id="IPR016024">
    <property type="entry name" value="ARM-type_fold"/>
</dbReference>
<evidence type="ECO:0000256" key="5">
    <source>
        <dbReference type="ARBA" id="ARBA00022737"/>
    </source>
</evidence>
<evidence type="ECO:0000313" key="13">
    <source>
        <dbReference type="EMBL" id="KAJ1645391.1"/>
    </source>
</evidence>
<keyword evidence="4 11" id="KW-0732">Signal</keyword>
<feature type="region of interest" description="Disordered" evidence="10">
    <location>
        <begin position="2236"/>
        <end position="2258"/>
    </location>
</feature>
<evidence type="ECO:0000256" key="9">
    <source>
        <dbReference type="SAM" id="Coils"/>
    </source>
</evidence>
<feature type="domain" description="TOG" evidence="12">
    <location>
        <begin position="1730"/>
        <end position="1964"/>
    </location>
</feature>
<keyword evidence="5" id="KW-0677">Repeat</keyword>
<dbReference type="EC" id="3.1.2.22" evidence="3"/>
<evidence type="ECO:0000256" key="3">
    <source>
        <dbReference type="ARBA" id="ARBA00012423"/>
    </source>
</evidence>
<dbReference type="PANTHER" id="PTHR23346">
    <property type="entry name" value="TRANSLATIONAL ACTIVATOR GCN1-RELATED"/>
    <property type="match status" value="1"/>
</dbReference>
<dbReference type="InterPro" id="IPR002472">
    <property type="entry name" value="Palm_thioest"/>
</dbReference>
<dbReference type="GO" id="GO:0034198">
    <property type="term" value="P:cellular response to amino acid starvation"/>
    <property type="evidence" value="ECO:0007669"/>
    <property type="project" value="TreeGrafter"/>
</dbReference>
<dbReference type="InterPro" id="IPR056810">
    <property type="entry name" value="GNC1-like_N"/>
</dbReference>
<dbReference type="Pfam" id="PF24984">
    <property type="entry name" value="HEAT_EF3_GNC1"/>
    <property type="match status" value="1"/>
</dbReference>
<dbReference type="PRINTS" id="PR00414">
    <property type="entry name" value="PPTHIESTRASE"/>
</dbReference>
<evidence type="ECO:0000256" key="7">
    <source>
        <dbReference type="ARBA" id="ARBA00023180"/>
    </source>
</evidence>
<sequence length="3134" mass="338761">MRFSSSVRKAAFILSLRSLASLVYSKDFSGPDASVAPIVMWHGMGDTCCDNSTMGEITRIIKEEIPGVFVHSVKLGASESADRKAGFFGNLNLQIDQVCRELGEVPELQNRGVNLLGFSQGGLFLRALVERCPEIKAKNLVTFGSPHAGVARIPECARENDTICRWMRQLALRGVYSWYVRDHVIQAQYFKDPERMDQYFQYNVFLPFINNEVMEKREGVYRDRLRELEKMVLVKFSDDGLIYPAESAWFGFVDSEGNETRLYDSLMYIEDWIGLRSLDESNRLDFVTLPGKHMSIGEENLREIVIKYFASGSDGSGGNQVKSNAGPGSGHIPMSVEAVNSKSDGFSWKGFLNELNITASGINERKSLIDSKLLPAISAHPIEDRELVQIIVSLKPTIELYVDKQSRELVLQVLRELAAKKASVFVKAIAGVLDAEVESAQPKTIGHPDSIPSVVAKRFVLLSWINEALVVPVVQLKADPETLAGDAAWKRLVVLAARLLWGVAPAGPKARSAKHASISSSAHHGVWRMLRGCPSVIGPMLSVLLDEAASSEFAAVLMGNIISTAVRLRSDQKENNGSAVDAVEKVKEPIVAFIDKVLIGSKTPVSYSSVADMRDFLRFYVGGEFEKQFKATISKMLLRSPEVVLPTCLWLLQSLDAETVDLSAIYLGMFADQLASNLIKSSNASVRQTAVQIFALLSNTPTTAEAAAKAADIATKPLIAGRYTQAEQRTEMYRLLGNVRAGPGNGWASAAAIVPALLKMTGKETVDQPVRALFFALGKQFRVLLRHLSSDDAEDRAACIDVVKGFCEAAKKGLALPDRSAVLRLAWAADAVGEPLWQVGTSAIDGHGWAKEHVAPLVAALAAIAQKTSGSPLAAAGGTLDAHVGVALALRPSSEDDAGMGEKMVSLVAGPEKSLLLWDKAFHKCTGERESLWLLRSAQMLYARGCNDARIARLLMWVICEFPEPRRQTAGEVLQTLRQMAAPDSLRLWTLVGPSVISCLAAQKRAVGRSSWHDVLVAAAGGQCSDKMQLLVDMALAAHYPAAATEGRQGSLWISLTQRLGVDPGELCADKISELLQTVRASMADGAGAEDRAAALALVRDLVFIGGESVARRVLEFAHSDIDPEALQAISTEDLAIWRTPADELFNDPVADKESSQQQKSKNMRGKTPDDVWAEQLRQELARKNNEKRKLTREEQELVDRQRAHEAAVRESVELTRCALSRGLALARAVVEGSSAVGSACMLELVRIVVERAILGGARSSEQLAGEEVLETLVALSTCAEGLEPTLRLPLAMGLLRTRGFERVVPVCWLHESLEDLATRIYFRLRVSCELSPLPSAGFNFLFPFMQATADAGGWGKRVKRGVEEHDEYAQMDHAAEQLTMVVDLLGFHAHFGGDIAMPRREMLDLMIFLMATQQILLPLCRSSLVRLAEEMEGSDTPLERNALLAGLEQPDSAVRSACLAALDFVDLTELDYAKQLWVNVGSAGAPALDDNSRAARLLWDENGLEVLPALIDDVVPYLNNASGEIRDGAARSIALAIEDLAEQDSEDIGSIIDTTLATLQQAYRKWYISLEPEYDSFGIVVPGTQNRKDIADTRVAVGSALVHLAPLLTSSAQVQSLVSFLVRDRVLGERSEAVRARMLEAGAQAVATHGGKWAADLMPILEQFLGEPDEGTHAYDCIREGVVVLLGRLAQHLPADDQRRVSDAVDRLVEALSTPSESVQRAVSECLPPLARRISEEKQALVVEDLLERTLKGEKYAVRRGGAYGIAGIIKGLGLASLKKFNVVGRLRAACENKKEPHERQGALFAFETMSKTLGRLFEPYVIQFVPLLLVLFGDASPDVREAALDTARVIMANISGHGVKLIMPAALEGLADDQWRIKKGSVEILGAMAFCAPKQLSLALPAIVPRIVTVLADSHGQVAAAARAALLRFGDVIHNPEIQALVPTLMAALDDPAAKTNAALVQLLHTAFVHYIDAPSLALVVPILQRGMRSRAASAKRNAAQIMGAMATLTEPNDLAPYLDELMPLVRGVLIDPVPEARATAAKALGSLVQRLGEERFPSLVADLIRILKSDVSGVDRAGAAQGLSEVLAGVGIGRLEGLLPEIVANCSSSLAAVREGFVLLLIFLPTTFGDDFRPFLPQVVPSVLSTLADDSELVRSAALRAGRILVVSYASGEGIDLLLPALLGAIHNDAWRIRHSAVELLGELLLRVAGISGKQAERDREAARALIFAKQNTGDDEADEADAENDAGESDGEAEEDAAIASNLREILSQKLGLDRCQAVLAALYVARSDVSAMVRQISFTVWKSLVNNTPRTVRECLPRIMDIVLIGLAAESFDRRTTAARTLGDLVHKLGEAVMSRVVPILERALDAPDASESQTGSIRHGVFIGLSEILNSAGKLYVDMYADAMVPLVRRGLCDADSMVREAAASAFNALQQTAGPRVIDMIVPPLLNALQDDSSPYALDALRELMAVRANVVFPVLIPTLTKVPVTAFNARALSALIQVAGASLSKRLPAILRALFDSMPARRDDEAAALALHETVRVIVSSAAQDEDTLESLMLEFHECVKVPKSCNLAQTPDVASRISEACFAVEAMCQTFGPNSSGRGRSVLGPHVVDWLRILIDLLGAPSASVVHASWSALDSLCKTIPKEDFDGYVGPISRAVQQVTDALSEGQTTLPGFNLPKGLGPLLPIYAQGLLTGSTDTKERAVRGMARMVKFTEPSALRLYATVIAGPLIRIVGDRNPANVKAAILSTLGLLLTQIPAFMRPFLPQLQRTFVRGLSETDDVVRQRAAAALAALIPLQPRLDPLVSELTAGIRQTEDLGMKLAMLRAIRAVVCAPNATSLSSASFQAIEDIVCRADSSASSDLRWRSLVSQTFGALCSALPVESANKLIAQNAVLAENDSADTQAAKLSFMASALSSASQLFEHEMQQHIVDGVQTVLQSSSGVDRGQAALQAVAVAKNALIDKTVLQPGSPIVKALVDSLVRVVDPQTMTPYDTDVQHAALAALKSLSKHRFSEVIEPMRDSVVLVCLAHVRDRVVTVKLAAERCLLYSLRLVRVPKEGFDGNNAGLDRFVENMGGAASEKGKLALDYHRRVLSKLAESTRELDYASDDEDDVSKTNVADLDDQDS</sequence>
<comment type="similarity">
    <text evidence="1">Belongs to the GCN1 family.</text>
</comment>
<feature type="chain" id="PRO_5040972580" description="palmitoyl-protein hydrolase" evidence="11">
    <location>
        <begin position="26"/>
        <end position="3134"/>
    </location>
</feature>
<dbReference type="InterPro" id="IPR022716">
    <property type="entry name" value="Gcn1_N"/>
</dbReference>
<feature type="coiled-coil region" evidence="9">
    <location>
        <begin position="1174"/>
        <end position="1204"/>
    </location>
</feature>
<dbReference type="SMART" id="SM01349">
    <property type="entry name" value="TOG"/>
    <property type="match status" value="1"/>
</dbReference>
<dbReference type="GO" id="GO:0019887">
    <property type="term" value="F:protein kinase regulator activity"/>
    <property type="evidence" value="ECO:0007669"/>
    <property type="project" value="TreeGrafter"/>
</dbReference>
<accession>A0A9W8CJZ3</accession>
<dbReference type="Gene3D" id="3.40.50.1820">
    <property type="entry name" value="alpha/beta hydrolase"/>
    <property type="match status" value="1"/>
</dbReference>
<dbReference type="InterPro" id="IPR056809">
    <property type="entry name" value="HEAT_GCN1_fung"/>
</dbReference>
<dbReference type="Pfam" id="PF23271">
    <property type="entry name" value="HEAT_GCN1"/>
    <property type="match status" value="1"/>
</dbReference>
<comment type="similarity">
    <text evidence="2">Belongs to the palmitoyl-protein thioesterase family.</text>
</comment>
<dbReference type="Pfam" id="PF24993">
    <property type="entry name" value="GNC1_N"/>
    <property type="match status" value="1"/>
</dbReference>
<dbReference type="Proteomes" id="UP001145021">
    <property type="component" value="Unassembled WGS sequence"/>
</dbReference>
<dbReference type="Gene3D" id="1.25.10.10">
    <property type="entry name" value="Leucine-rich Repeat Variant"/>
    <property type="match status" value="6"/>
</dbReference>
<dbReference type="GO" id="GO:0005829">
    <property type="term" value="C:cytosol"/>
    <property type="evidence" value="ECO:0007669"/>
    <property type="project" value="TreeGrafter"/>
</dbReference>
<feature type="repeat" description="HEAT" evidence="8">
    <location>
        <begin position="1826"/>
        <end position="1862"/>
    </location>
</feature>
<evidence type="ECO:0000259" key="12">
    <source>
        <dbReference type="SMART" id="SM01349"/>
    </source>
</evidence>
<dbReference type="SUPFAM" id="SSF48371">
    <property type="entry name" value="ARM repeat"/>
    <property type="match status" value="3"/>
</dbReference>
<keyword evidence="7" id="KW-0325">Glycoprotein</keyword>
<evidence type="ECO:0000256" key="1">
    <source>
        <dbReference type="ARBA" id="ARBA00007366"/>
    </source>
</evidence>
<dbReference type="PANTHER" id="PTHR23346:SF7">
    <property type="entry name" value="STALLED RIBOSOME SENSOR GCN1"/>
    <property type="match status" value="1"/>
</dbReference>
<reference evidence="13" key="1">
    <citation type="submission" date="2022-07" db="EMBL/GenBank/DDBJ databases">
        <title>Phylogenomic reconstructions and comparative analyses of Kickxellomycotina fungi.</title>
        <authorList>
            <person name="Reynolds N.K."/>
            <person name="Stajich J.E."/>
            <person name="Barry K."/>
            <person name="Grigoriev I.V."/>
            <person name="Crous P."/>
            <person name="Smith M.E."/>
        </authorList>
    </citation>
    <scope>NUCLEOTIDE SEQUENCE</scope>
    <source>
        <strain evidence="13">NBRC 105413</strain>
    </source>
</reference>
<gene>
    <name evidence="13" type="primary">GCN1</name>
    <name evidence="13" type="ORF">LPJ64_003009</name>
</gene>
<dbReference type="Pfam" id="PF02089">
    <property type="entry name" value="Palm_thioest"/>
    <property type="match status" value="1"/>
</dbReference>
<dbReference type="InterPro" id="IPR011989">
    <property type="entry name" value="ARM-like"/>
</dbReference>
<feature type="region of interest" description="Disordered" evidence="10">
    <location>
        <begin position="3110"/>
        <end position="3134"/>
    </location>
</feature>
<dbReference type="Pfam" id="PF12074">
    <property type="entry name" value="Gcn1_N"/>
    <property type="match status" value="1"/>
</dbReference>
<dbReference type="InterPro" id="IPR004155">
    <property type="entry name" value="PBS_lyase_HEAT"/>
</dbReference>
<dbReference type="SUPFAM" id="SSF53474">
    <property type="entry name" value="alpha/beta-Hydrolases"/>
    <property type="match status" value="1"/>
</dbReference>
<dbReference type="GO" id="GO:0008474">
    <property type="term" value="F:palmitoyl-(protein) hydrolase activity"/>
    <property type="evidence" value="ECO:0007669"/>
    <property type="project" value="UniProtKB-EC"/>
</dbReference>
<feature type="compositionally biased region" description="Acidic residues" evidence="10">
    <location>
        <begin position="2237"/>
        <end position="2258"/>
    </location>
</feature>
<dbReference type="SMART" id="SM00567">
    <property type="entry name" value="EZ_HEAT"/>
    <property type="match status" value="5"/>
</dbReference>
<dbReference type="GO" id="GO:0006417">
    <property type="term" value="P:regulation of translation"/>
    <property type="evidence" value="ECO:0007669"/>
    <property type="project" value="TreeGrafter"/>
</dbReference>
<dbReference type="Pfam" id="PF24987">
    <property type="entry name" value="HEAT_EF3_N"/>
    <property type="match status" value="2"/>
</dbReference>
<dbReference type="InterPro" id="IPR029058">
    <property type="entry name" value="AB_hydrolase_fold"/>
</dbReference>
<keyword evidence="14" id="KW-1185">Reference proteome</keyword>
<evidence type="ECO:0000256" key="10">
    <source>
        <dbReference type="SAM" id="MobiDB-lite"/>
    </source>
</evidence>
<keyword evidence="6" id="KW-0378">Hydrolase</keyword>
<comment type="caution">
    <text evidence="13">The sequence shown here is derived from an EMBL/GenBank/DDBJ whole genome shotgun (WGS) entry which is preliminary data.</text>
</comment>
<protein>
    <recommendedName>
        <fullName evidence="3">palmitoyl-protein hydrolase</fullName>
        <ecNumber evidence="3">3.1.2.22</ecNumber>
    </recommendedName>
</protein>
<proteinExistence type="inferred from homology"/>
<feature type="repeat" description="HEAT" evidence="8">
    <location>
        <begin position="2024"/>
        <end position="2062"/>
    </location>
</feature>
<dbReference type="FunFam" id="3.40.50.1820:FF:000107">
    <property type="entry name" value="Palmitoyl-protein thioesterase 1"/>
    <property type="match status" value="1"/>
</dbReference>
<dbReference type="PROSITE" id="PS50077">
    <property type="entry name" value="HEAT_REPEAT"/>
    <property type="match status" value="3"/>
</dbReference>
<dbReference type="InterPro" id="IPR034085">
    <property type="entry name" value="TOG"/>
</dbReference>
<dbReference type="Pfam" id="PF25801">
    <property type="entry name" value="HEAT_GCN1_C_2"/>
    <property type="match status" value="1"/>
</dbReference>
<evidence type="ECO:0000256" key="6">
    <source>
        <dbReference type="ARBA" id="ARBA00022801"/>
    </source>
</evidence>
<evidence type="ECO:0000256" key="8">
    <source>
        <dbReference type="PROSITE-ProRule" id="PRU00103"/>
    </source>
</evidence>
<dbReference type="EMBL" id="JANBOH010000108">
    <property type="protein sequence ID" value="KAJ1645391.1"/>
    <property type="molecule type" value="Genomic_DNA"/>
</dbReference>
<organism evidence="13 14">
    <name type="scientific">Coemansia asiatica</name>
    <dbReference type="NCBI Taxonomy" id="1052880"/>
    <lineage>
        <taxon>Eukaryota</taxon>
        <taxon>Fungi</taxon>
        <taxon>Fungi incertae sedis</taxon>
        <taxon>Zoopagomycota</taxon>
        <taxon>Kickxellomycotina</taxon>
        <taxon>Kickxellomycetes</taxon>
        <taxon>Kickxellales</taxon>
        <taxon>Kickxellaceae</taxon>
        <taxon>Coemansia</taxon>
    </lineage>
</organism>
<evidence type="ECO:0000256" key="4">
    <source>
        <dbReference type="ARBA" id="ARBA00022729"/>
    </source>
</evidence>
<dbReference type="Pfam" id="PF24916">
    <property type="entry name" value="HEAT_GCN1_fung"/>
    <property type="match status" value="1"/>
</dbReference>
<dbReference type="InterPro" id="IPR021133">
    <property type="entry name" value="HEAT_type_2"/>
</dbReference>
<feature type="region of interest" description="Disordered" evidence="10">
    <location>
        <begin position="1148"/>
        <end position="1171"/>
    </location>
</feature>
<feature type="repeat" description="HEAT" evidence="8">
    <location>
        <begin position="2410"/>
        <end position="2446"/>
    </location>
</feature>
<dbReference type="InterPro" id="IPR057546">
    <property type="entry name" value="HEAT_GCN1"/>
</dbReference>
<name>A0A9W8CJZ3_9FUNG</name>